<dbReference type="SUPFAM" id="SSF52172">
    <property type="entry name" value="CheY-like"/>
    <property type="match status" value="1"/>
</dbReference>
<proteinExistence type="predicted"/>
<evidence type="ECO:0000313" key="2">
    <source>
        <dbReference type="EMBL" id="SVC84544.1"/>
    </source>
</evidence>
<reference evidence="2" key="1">
    <citation type="submission" date="2018-05" db="EMBL/GenBank/DDBJ databases">
        <authorList>
            <person name="Lanie J.A."/>
            <person name="Ng W.-L."/>
            <person name="Kazmierczak K.M."/>
            <person name="Andrzejewski T.M."/>
            <person name="Davidsen T.M."/>
            <person name="Wayne K.J."/>
            <person name="Tettelin H."/>
            <person name="Glass J.I."/>
            <person name="Rusch D."/>
            <person name="Podicherti R."/>
            <person name="Tsui H.-C.T."/>
            <person name="Winkler M.E."/>
        </authorList>
    </citation>
    <scope>NUCLEOTIDE SEQUENCE</scope>
</reference>
<dbReference type="InterPro" id="IPR011006">
    <property type="entry name" value="CheY-like_superfamily"/>
</dbReference>
<dbReference type="GO" id="GO:0000160">
    <property type="term" value="P:phosphorelay signal transduction system"/>
    <property type="evidence" value="ECO:0007669"/>
    <property type="project" value="InterPro"/>
</dbReference>
<dbReference type="PROSITE" id="PS50110">
    <property type="entry name" value="RESPONSE_REGULATORY"/>
    <property type="match status" value="1"/>
</dbReference>
<feature type="non-terminal residue" evidence="2">
    <location>
        <position position="65"/>
    </location>
</feature>
<dbReference type="EMBL" id="UINC01114319">
    <property type="protein sequence ID" value="SVC84544.1"/>
    <property type="molecule type" value="Genomic_DNA"/>
</dbReference>
<protein>
    <recommendedName>
        <fullName evidence="1">Response regulatory domain-containing protein</fullName>
    </recommendedName>
</protein>
<dbReference type="AlphaFoldDB" id="A0A382QG76"/>
<dbReference type="InterPro" id="IPR001789">
    <property type="entry name" value="Sig_transdc_resp-reg_receiver"/>
</dbReference>
<feature type="domain" description="Response regulatory" evidence="1">
    <location>
        <begin position="12"/>
        <end position="65"/>
    </location>
</feature>
<dbReference type="Gene3D" id="3.40.50.2300">
    <property type="match status" value="1"/>
</dbReference>
<name>A0A382QG76_9ZZZZ</name>
<evidence type="ECO:0000259" key="1">
    <source>
        <dbReference type="PROSITE" id="PS50110"/>
    </source>
</evidence>
<sequence>MAEEYTNQNAKRALVADSDPAVLQAIKDQLRNLGFHITAVDTDTMATEHLKSEMFGVIFVDHDLG</sequence>
<gene>
    <name evidence="2" type="ORF">METZ01_LOCUS337398</name>
</gene>
<accession>A0A382QG76</accession>
<organism evidence="2">
    <name type="scientific">marine metagenome</name>
    <dbReference type="NCBI Taxonomy" id="408172"/>
    <lineage>
        <taxon>unclassified sequences</taxon>
        <taxon>metagenomes</taxon>
        <taxon>ecological metagenomes</taxon>
    </lineage>
</organism>